<evidence type="ECO:0000256" key="4">
    <source>
        <dbReference type="ARBA" id="ARBA00022722"/>
    </source>
</evidence>
<evidence type="ECO:0000256" key="8">
    <source>
        <dbReference type="ARBA" id="ARBA00022801"/>
    </source>
</evidence>
<keyword evidence="8" id="KW-0378">Hydrolase</keyword>
<evidence type="ECO:0000256" key="7">
    <source>
        <dbReference type="ARBA" id="ARBA00022763"/>
    </source>
</evidence>
<keyword evidence="10" id="KW-0233">DNA recombination</keyword>
<dbReference type="AlphaFoldDB" id="A0A1X7KIX6"/>
<evidence type="ECO:0000256" key="9">
    <source>
        <dbReference type="ARBA" id="ARBA00022842"/>
    </source>
</evidence>
<dbReference type="InterPro" id="IPR011335">
    <property type="entry name" value="Restrct_endonuc-II-like"/>
</dbReference>
<dbReference type="GO" id="GO:0006310">
    <property type="term" value="P:DNA recombination"/>
    <property type="evidence" value="ECO:0007669"/>
    <property type="project" value="UniProtKB-KW"/>
</dbReference>
<dbReference type="Proteomes" id="UP000193355">
    <property type="component" value="Unassembled WGS sequence"/>
</dbReference>
<sequence length="145" mass="16274">MARRGYRFEHEIDRVIAYLGSCGIHGHKNHARRTVDGVFLEGEPFDYEVFSNGKLHCFDAKESKTARWSLKNAKPAQVNALIQCANHGAEAYFLVHFEGSGVRRFDAEQVKAAMAAGKTFLTADEGRPWDWEELTGSRGSRKNTA</sequence>
<dbReference type="InterPro" id="IPR011856">
    <property type="entry name" value="tRNA_endonuc-like_dom_sf"/>
</dbReference>
<dbReference type="Gene3D" id="3.40.1350.10">
    <property type="match status" value="1"/>
</dbReference>
<evidence type="ECO:0000313" key="14">
    <source>
        <dbReference type="EMBL" id="SMG40921.1"/>
    </source>
</evidence>
<dbReference type="GO" id="GO:0016787">
    <property type="term" value="F:hydrolase activity"/>
    <property type="evidence" value="ECO:0007669"/>
    <property type="project" value="UniProtKB-KW"/>
</dbReference>
<evidence type="ECO:0000256" key="1">
    <source>
        <dbReference type="ARBA" id="ARBA00001946"/>
    </source>
</evidence>
<evidence type="ECO:0000256" key="13">
    <source>
        <dbReference type="ARBA" id="ARBA00029523"/>
    </source>
</evidence>
<keyword evidence="4" id="KW-0540">Nuclease</keyword>
<dbReference type="SUPFAM" id="SSF52980">
    <property type="entry name" value="Restriction endonuclease-like"/>
    <property type="match status" value="1"/>
</dbReference>
<dbReference type="GO" id="GO:0003676">
    <property type="term" value="F:nucleic acid binding"/>
    <property type="evidence" value="ECO:0007669"/>
    <property type="project" value="InterPro"/>
</dbReference>
<keyword evidence="6" id="KW-0255">Endonuclease</keyword>
<keyword evidence="3" id="KW-0963">Cytoplasm</keyword>
<dbReference type="GO" id="GO:0046872">
    <property type="term" value="F:metal ion binding"/>
    <property type="evidence" value="ECO:0007669"/>
    <property type="project" value="UniProtKB-KW"/>
</dbReference>
<protein>
    <recommendedName>
        <fullName evidence="13">Holliday junction resolvase RecU</fullName>
    </recommendedName>
</protein>
<organism evidence="14 15">
    <name type="scientific">Dethiosulfovibrio salsuginis</name>
    <dbReference type="NCBI Taxonomy" id="561720"/>
    <lineage>
        <taxon>Bacteria</taxon>
        <taxon>Thermotogati</taxon>
        <taxon>Synergistota</taxon>
        <taxon>Synergistia</taxon>
        <taxon>Synergistales</taxon>
        <taxon>Dethiosulfovibrionaceae</taxon>
        <taxon>Dethiosulfovibrio</taxon>
    </lineage>
</organism>
<name>A0A1X7KIX6_9BACT</name>
<reference evidence="15" key="1">
    <citation type="submission" date="2017-04" db="EMBL/GenBank/DDBJ databases">
        <authorList>
            <person name="Varghese N."/>
            <person name="Submissions S."/>
        </authorList>
    </citation>
    <scope>NUCLEOTIDE SEQUENCE [LARGE SCALE GENOMIC DNA]</scope>
    <source>
        <strain evidence="15">USBA 82</strain>
    </source>
</reference>
<dbReference type="Pfam" id="PF03838">
    <property type="entry name" value="RecU"/>
    <property type="match status" value="1"/>
</dbReference>
<evidence type="ECO:0000256" key="10">
    <source>
        <dbReference type="ARBA" id="ARBA00023172"/>
    </source>
</evidence>
<evidence type="ECO:0000256" key="12">
    <source>
        <dbReference type="ARBA" id="ARBA00023447"/>
    </source>
</evidence>
<keyword evidence="5" id="KW-0479">Metal-binding</keyword>
<keyword evidence="7" id="KW-0227">DNA damage</keyword>
<comment type="cofactor">
    <cofactor evidence="1">
        <name>Mg(2+)</name>
        <dbReference type="ChEBI" id="CHEBI:18420"/>
    </cofactor>
</comment>
<dbReference type="EMBL" id="FXBB01000028">
    <property type="protein sequence ID" value="SMG40921.1"/>
    <property type="molecule type" value="Genomic_DNA"/>
</dbReference>
<keyword evidence="11" id="KW-0234">DNA repair</keyword>
<evidence type="ECO:0000256" key="6">
    <source>
        <dbReference type="ARBA" id="ARBA00022759"/>
    </source>
</evidence>
<dbReference type="GO" id="GO:0005737">
    <property type="term" value="C:cytoplasm"/>
    <property type="evidence" value="ECO:0007669"/>
    <property type="project" value="UniProtKB-SubCell"/>
</dbReference>
<evidence type="ECO:0000256" key="2">
    <source>
        <dbReference type="ARBA" id="ARBA00004496"/>
    </source>
</evidence>
<dbReference type="STRING" id="561720.SAMN06275492_12841"/>
<accession>A0A1X7KIX6</accession>
<evidence type="ECO:0000313" key="15">
    <source>
        <dbReference type="Proteomes" id="UP000193355"/>
    </source>
</evidence>
<keyword evidence="15" id="KW-1185">Reference proteome</keyword>
<evidence type="ECO:0000256" key="5">
    <source>
        <dbReference type="ARBA" id="ARBA00022723"/>
    </source>
</evidence>
<proteinExistence type="inferred from homology"/>
<dbReference type="GO" id="GO:0004519">
    <property type="term" value="F:endonuclease activity"/>
    <property type="evidence" value="ECO:0007669"/>
    <property type="project" value="UniProtKB-KW"/>
</dbReference>
<dbReference type="GO" id="GO:0006281">
    <property type="term" value="P:DNA repair"/>
    <property type="evidence" value="ECO:0007669"/>
    <property type="project" value="UniProtKB-KW"/>
</dbReference>
<comment type="similarity">
    <text evidence="12">Belongs to the RecU family.</text>
</comment>
<evidence type="ECO:0000256" key="3">
    <source>
        <dbReference type="ARBA" id="ARBA00022490"/>
    </source>
</evidence>
<keyword evidence="9" id="KW-0460">Magnesium</keyword>
<dbReference type="InterPro" id="IPR004612">
    <property type="entry name" value="Resolv_RecU"/>
</dbReference>
<evidence type="ECO:0000256" key="11">
    <source>
        <dbReference type="ARBA" id="ARBA00023204"/>
    </source>
</evidence>
<gene>
    <name evidence="14" type="ORF">SAMN06275492_12841</name>
</gene>
<comment type="subcellular location">
    <subcellularLocation>
        <location evidence="2">Cytoplasm</location>
    </subcellularLocation>
</comment>